<protein>
    <recommendedName>
        <fullName evidence="3">ubiquitinyl hydrolase 1</fullName>
        <ecNumber evidence="3">3.4.19.12</ecNumber>
    </recommendedName>
</protein>
<evidence type="ECO:0000256" key="7">
    <source>
        <dbReference type="ARBA" id="ARBA00022737"/>
    </source>
</evidence>
<evidence type="ECO:0000256" key="13">
    <source>
        <dbReference type="PROSITE-ProRule" id="PRU00322"/>
    </source>
</evidence>
<evidence type="ECO:0000256" key="4">
    <source>
        <dbReference type="ARBA" id="ARBA00022670"/>
    </source>
</evidence>
<dbReference type="GO" id="GO:0005737">
    <property type="term" value="C:cytoplasm"/>
    <property type="evidence" value="ECO:0007669"/>
    <property type="project" value="TreeGrafter"/>
</dbReference>
<evidence type="ECO:0000256" key="14">
    <source>
        <dbReference type="SAM" id="MobiDB-lite"/>
    </source>
</evidence>
<dbReference type="GO" id="GO:0008270">
    <property type="term" value="F:zinc ion binding"/>
    <property type="evidence" value="ECO:0007669"/>
    <property type="project" value="UniProtKB-KW"/>
</dbReference>
<evidence type="ECO:0000256" key="6">
    <source>
        <dbReference type="ARBA" id="ARBA00022723"/>
    </source>
</evidence>
<organism evidence="17 18">
    <name type="scientific">Ladona fulva</name>
    <name type="common">Scarce chaser dragonfly</name>
    <name type="synonym">Libellula fulva</name>
    <dbReference type="NCBI Taxonomy" id="123851"/>
    <lineage>
        <taxon>Eukaryota</taxon>
        <taxon>Metazoa</taxon>
        <taxon>Ecdysozoa</taxon>
        <taxon>Arthropoda</taxon>
        <taxon>Hexapoda</taxon>
        <taxon>Insecta</taxon>
        <taxon>Pterygota</taxon>
        <taxon>Palaeoptera</taxon>
        <taxon>Odonata</taxon>
        <taxon>Epiprocta</taxon>
        <taxon>Anisoptera</taxon>
        <taxon>Libelluloidea</taxon>
        <taxon>Libellulidae</taxon>
        <taxon>Ladona</taxon>
    </lineage>
</organism>
<feature type="domain" description="RanBP2-type" evidence="15">
    <location>
        <begin position="218"/>
        <end position="251"/>
    </location>
</feature>
<feature type="domain" description="OTU" evidence="16">
    <location>
        <begin position="529"/>
        <end position="694"/>
    </location>
</feature>
<keyword evidence="11" id="KW-0788">Thiol protease</keyword>
<evidence type="ECO:0000256" key="3">
    <source>
        <dbReference type="ARBA" id="ARBA00012759"/>
    </source>
</evidence>
<dbReference type="GO" id="GO:0071947">
    <property type="term" value="P:protein deubiquitination involved in ubiquitin-dependent protein catabolic process"/>
    <property type="evidence" value="ECO:0007669"/>
    <property type="project" value="TreeGrafter"/>
</dbReference>
<feature type="region of interest" description="Disordered" evidence="14">
    <location>
        <begin position="255"/>
        <end position="278"/>
    </location>
</feature>
<feature type="compositionally biased region" description="Polar residues" evidence="14">
    <location>
        <begin position="259"/>
        <end position="274"/>
    </location>
</feature>
<dbReference type="InterPro" id="IPR051346">
    <property type="entry name" value="OTU_Deubiquitinase"/>
</dbReference>
<dbReference type="GO" id="GO:0070530">
    <property type="term" value="F:K63-linked polyubiquitin modification-dependent protein binding"/>
    <property type="evidence" value="ECO:0007669"/>
    <property type="project" value="TreeGrafter"/>
</dbReference>
<reference evidence="17" key="1">
    <citation type="submission" date="2013-04" db="EMBL/GenBank/DDBJ databases">
        <authorList>
            <person name="Qu J."/>
            <person name="Murali S.C."/>
            <person name="Bandaranaike D."/>
            <person name="Bellair M."/>
            <person name="Blankenburg K."/>
            <person name="Chao H."/>
            <person name="Dinh H."/>
            <person name="Doddapaneni H."/>
            <person name="Downs B."/>
            <person name="Dugan-Rocha S."/>
            <person name="Elkadiri S."/>
            <person name="Gnanaolivu R.D."/>
            <person name="Hernandez B."/>
            <person name="Javaid M."/>
            <person name="Jayaseelan J.C."/>
            <person name="Lee S."/>
            <person name="Li M."/>
            <person name="Ming W."/>
            <person name="Munidasa M."/>
            <person name="Muniz J."/>
            <person name="Nguyen L."/>
            <person name="Ongeri F."/>
            <person name="Osuji N."/>
            <person name="Pu L.-L."/>
            <person name="Puazo M."/>
            <person name="Qu C."/>
            <person name="Quiroz J."/>
            <person name="Raj R."/>
            <person name="Weissenberger G."/>
            <person name="Xin Y."/>
            <person name="Zou X."/>
            <person name="Han Y."/>
            <person name="Richards S."/>
            <person name="Worley K."/>
            <person name="Muzny D."/>
            <person name="Gibbs R."/>
        </authorList>
    </citation>
    <scope>NUCLEOTIDE SEQUENCE</scope>
    <source>
        <strain evidence="17">Sampled in the wild</strain>
    </source>
</reference>
<dbReference type="GO" id="GO:0030177">
    <property type="term" value="P:positive regulation of Wnt signaling pathway"/>
    <property type="evidence" value="ECO:0007669"/>
    <property type="project" value="TreeGrafter"/>
</dbReference>
<dbReference type="CDD" id="cd22767">
    <property type="entry name" value="OTU_ZRANB1"/>
    <property type="match status" value="1"/>
</dbReference>
<sequence length="834" mass="91757">MSVSSRKWVCEYCTFENWPSSLKCTMCRASKQPTLIAEAICHQDIYQLQGECAPHPLVSPSPDDNPTAPGERSNGKWACSKCTYLNWPRAVNCSECLTPRGRNAIAASPSSSSLSLSEATSINLHEQLNSLRDNAKSERKSPQSSSPTPPPPPPPTPSAGSPKEENRGRFISEKESRKISDSDEYTSMNECQKERPKKLTLIAGSSQASASGSSTSVEAGASCHKWPCRDCTYENWPKASRCVMCGGPRPSMKGIQDVSGGSESTVTPSDSAVNVSGGSRSGWSKSGCLMNNNNNNYARSRVEQTVDAPLIIAPDQQSGTIGGMGWGSGGGSIQSPNNCEYERRLRQIRQRKREADWLWLNACLGVVEGNPHPVEAYISSGGNPARQLTSSEVALLNRPSAFDAGHTLVHLAIRFHREDLLATLLSQIEGGGSGVKRVPSYVAPDLAADIHRHVSSIIRQRKGSSFPCYYLTEIATFALPAEVEDLPPAVQEQLLEELLDRDAQAQLEEGDPPALNWSLEVTVRLGSRLHALWNRSAGDCLLDSAMQATWGVFDRDNALRRALSESLHQGGHLFYPRWKEYESVQARLLEFSLEECQWEEDWAGLLSLAAQPGSSLEQLHVFALAHVLRRPIIVYGVKYVRSFRGEALGYARFEGQLQPWRSVYLPLLWDPGFCWKSPVALGYTRGHFSALVATEPYSAAQLGMGLGLGVGAVGADEEDLQMAFLPLMTQDHSLLPVHFLTQAEMGREESILRQWLDVCVTEGGILVAQQRLHKQPLLVAQMVEEWLNHYRRLAIVDCAQLKDRLLNLRQMAVAPFSRIAPVQDYSSDGDSEDD</sequence>
<evidence type="ECO:0000259" key="15">
    <source>
        <dbReference type="PROSITE" id="PS50199"/>
    </source>
</evidence>
<keyword evidence="10" id="KW-0378">Hydrolase</keyword>
<feature type="region of interest" description="Disordered" evidence="14">
    <location>
        <begin position="132"/>
        <end position="195"/>
    </location>
</feature>
<dbReference type="GO" id="GO:0007010">
    <property type="term" value="P:cytoskeleton organization"/>
    <property type="evidence" value="ECO:0007669"/>
    <property type="project" value="TreeGrafter"/>
</dbReference>
<dbReference type="Pfam" id="PF00641">
    <property type="entry name" value="Zn_ribbon_RanBP"/>
    <property type="match status" value="2"/>
</dbReference>
<evidence type="ECO:0000256" key="9">
    <source>
        <dbReference type="ARBA" id="ARBA00022786"/>
    </source>
</evidence>
<dbReference type="Pfam" id="PF02338">
    <property type="entry name" value="OTU"/>
    <property type="match status" value="1"/>
</dbReference>
<accession>A0A8K0NWM8</accession>
<dbReference type="PROSITE" id="PS50802">
    <property type="entry name" value="OTU"/>
    <property type="match status" value="1"/>
</dbReference>
<proteinExistence type="inferred from homology"/>
<dbReference type="InterPro" id="IPR041294">
    <property type="entry name" value="AnkUBD"/>
</dbReference>
<dbReference type="InterPro" id="IPR049768">
    <property type="entry name" value="ZRANB1_OTU"/>
</dbReference>
<dbReference type="Pfam" id="PF18418">
    <property type="entry name" value="AnkUBD"/>
    <property type="match status" value="1"/>
</dbReference>
<dbReference type="PANTHER" id="PTHR13367">
    <property type="entry name" value="UBIQUITIN THIOESTERASE"/>
    <property type="match status" value="1"/>
</dbReference>
<dbReference type="OrthoDB" id="6275030at2759"/>
<dbReference type="PROSITE" id="PS01358">
    <property type="entry name" value="ZF_RANBP2_1"/>
    <property type="match status" value="3"/>
</dbReference>
<evidence type="ECO:0000256" key="2">
    <source>
        <dbReference type="ARBA" id="ARBA00005865"/>
    </source>
</evidence>
<dbReference type="InterPro" id="IPR036443">
    <property type="entry name" value="Znf_RanBP2_sf"/>
</dbReference>
<reference evidence="17" key="2">
    <citation type="submission" date="2017-10" db="EMBL/GenBank/DDBJ databases">
        <title>Ladona fulva Genome sequencing and assembly.</title>
        <authorList>
            <person name="Murali S."/>
            <person name="Richards S."/>
            <person name="Bandaranaike D."/>
            <person name="Bellair M."/>
            <person name="Blankenburg K."/>
            <person name="Chao H."/>
            <person name="Dinh H."/>
            <person name="Doddapaneni H."/>
            <person name="Dugan-Rocha S."/>
            <person name="Elkadiri S."/>
            <person name="Gnanaolivu R."/>
            <person name="Hernandez B."/>
            <person name="Skinner E."/>
            <person name="Javaid M."/>
            <person name="Lee S."/>
            <person name="Li M."/>
            <person name="Ming W."/>
            <person name="Munidasa M."/>
            <person name="Muniz J."/>
            <person name="Nguyen L."/>
            <person name="Hughes D."/>
            <person name="Osuji N."/>
            <person name="Pu L.-L."/>
            <person name="Puazo M."/>
            <person name="Qu C."/>
            <person name="Quiroz J."/>
            <person name="Raj R."/>
            <person name="Weissenberger G."/>
            <person name="Xin Y."/>
            <person name="Zou X."/>
            <person name="Han Y."/>
            <person name="Worley K."/>
            <person name="Muzny D."/>
            <person name="Gibbs R."/>
        </authorList>
    </citation>
    <scope>NUCLEOTIDE SEQUENCE</scope>
    <source>
        <strain evidence="17">Sampled in the wild</strain>
    </source>
</reference>
<feature type="compositionally biased region" description="Basic and acidic residues" evidence="14">
    <location>
        <begin position="162"/>
        <end position="181"/>
    </location>
</feature>
<feature type="domain" description="RanBP2-type" evidence="15">
    <location>
        <begin position="4"/>
        <end position="33"/>
    </location>
</feature>
<comment type="similarity">
    <text evidence="2">Belongs to the peptidase C64 family.</text>
</comment>
<dbReference type="PANTHER" id="PTHR13367:SF28">
    <property type="entry name" value="UBIQUITIN THIOESTERASE ZRANB1"/>
    <property type="match status" value="1"/>
</dbReference>
<evidence type="ECO:0000256" key="8">
    <source>
        <dbReference type="ARBA" id="ARBA00022771"/>
    </source>
</evidence>
<evidence type="ECO:0000256" key="12">
    <source>
        <dbReference type="ARBA" id="ARBA00022833"/>
    </source>
</evidence>
<feature type="domain" description="RanBP2-type" evidence="15">
    <location>
        <begin position="73"/>
        <end position="102"/>
    </location>
</feature>
<evidence type="ECO:0000256" key="10">
    <source>
        <dbReference type="ARBA" id="ARBA00022801"/>
    </source>
</evidence>
<dbReference type="GO" id="GO:0004843">
    <property type="term" value="F:cysteine-type deubiquitinase activity"/>
    <property type="evidence" value="ECO:0007669"/>
    <property type="project" value="UniProtKB-EC"/>
</dbReference>
<keyword evidence="5" id="KW-0879">Wnt signaling pathway</keyword>
<keyword evidence="6" id="KW-0479">Metal-binding</keyword>
<keyword evidence="8 13" id="KW-0863">Zinc-finger</keyword>
<dbReference type="FunFam" id="1.25.40.560:FF:000002">
    <property type="entry name" value="Ubiquitin thioesterase trabid"/>
    <property type="match status" value="1"/>
</dbReference>
<dbReference type="Gene3D" id="1.25.40.560">
    <property type="match status" value="1"/>
</dbReference>
<dbReference type="EC" id="3.4.19.12" evidence="3"/>
<evidence type="ECO:0000313" key="18">
    <source>
        <dbReference type="Proteomes" id="UP000792457"/>
    </source>
</evidence>
<evidence type="ECO:0000256" key="5">
    <source>
        <dbReference type="ARBA" id="ARBA00022687"/>
    </source>
</evidence>
<dbReference type="SUPFAM" id="SSF90209">
    <property type="entry name" value="Ran binding protein zinc finger-like"/>
    <property type="match status" value="2"/>
</dbReference>
<dbReference type="Gene3D" id="4.10.1060.10">
    <property type="entry name" value="Zinc finger, RanBP2-type"/>
    <property type="match status" value="2"/>
</dbReference>
<dbReference type="GO" id="GO:0016055">
    <property type="term" value="P:Wnt signaling pathway"/>
    <property type="evidence" value="ECO:0007669"/>
    <property type="project" value="UniProtKB-KW"/>
</dbReference>
<keyword evidence="18" id="KW-1185">Reference proteome</keyword>
<keyword evidence="9" id="KW-0833">Ubl conjugation pathway</keyword>
<dbReference type="SMART" id="SM00547">
    <property type="entry name" value="ZnF_RBZ"/>
    <property type="match status" value="3"/>
</dbReference>
<feature type="region of interest" description="Disordered" evidence="14">
    <location>
        <begin position="56"/>
        <end position="75"/>
    </location>
</feature>
<dbReference type="Gene3D" id="2.30.30.380">
    <property type="entry name" value="Zn-finger domain of Sec23/24"/>
    <property type="match status" value="1"/>
</dbReference>
<keyword evidence="4" id="KW-0645">Protease</keyword>
<dbReference type="GO" id="GO:1990168">
    <property type="term" value="P:protein K33-linked deubiquitination"/>
    <property type="evidence" value="ECO:0007669"/>
    <property type="project" value="TreeGrafter"/>
</dbReference>
<dbReference type="Proteomes" id="UP000792457">
    <property type="component" value="Unassembled WGS sequence"/>
</dbReference>
<dbReference type="InterPro" id="IPR001876">
    <property type="entry name" value="Znf_RanBP2"/>
</dbReference>
<dbReference type="GO" id="GO:0035523">
    <property type="term" value="P:protein K29-linked deubiquitination"/>
    <property type="evidence" value="ECO:0007669"/>
    <property type="project" value="TreeGrafter"/>
</dbReference>
<gene>
    <name evidence="17" type="ORF">J437_LFUL004013</name>
</gene>
<keyword evidence="7" id="KW-0677">Repeat</keyword>
<evidence type="ECO:0000256" key="1">
    <source>
        <dbReference type="ARBA" id="ARBA00000707"/>
    </source>
</evidence>
<evidence type="ECO:0000259" key="16">
    <source>
        <dbReference type="PROSITE" id="PS50802"/>
    </source>
</evidence>
<dbReference type="AlphaFoldDB" id="A0A8K0NWM8"/>
<dbReference type="GO" id="GO:0016477">
    <property type="term" value="P:cell migration"/>
    <property type="evidence" value="ECO:0007669"/>
    <property type="project" value="TreeGrafter"/>
</dbReference>
<evidence type="ECO:0000313" key="17">
    <source>
        <dbReference type="EMBL" id="KAG8224407.1"/>
    </source>
</evidence>
<comment type="caution">
    <text evidence="17">The sequence shown here is derived from an EMBL/GenBank/DDBJ whole genome shotgun (WGS) entry which is preliminary data.</text>
</comment>
<dbReference type="GO" id="GO:0005634">
    <property type="term" value="C:nucleus"/>
    <property type="evidence" value="ECO:0007669"/>
    <property type="project" value="TreeGrafter"/>
</dbReference>
<name>A0A8K0NWM8_LADFU</name>
<comment type="catalytic activity">
    <reaction evidence="1">
        <text>Thiol-dependent hydrolysis of ester, thioester, amide, peptide and isopeptide bonds formed by the C-terminal Gly of ubiquitin (a 76-residue protein attached to proteins as an intracellular targeting signal).</text>
        <dbReference type="EC" id="3.4.19.12"/>
    </reaction>
</comment>
<keyword evidence="12" id="KW-0862">Zinc</keyword>
<dbReference type="InterPro" id="IPR003323">
    <property type="entry name" value="OTU_dom"/>
</dbReference>
<dbReference type="PROSITE" id="PS50199">
    <property type="entry name" value="ZF_RANBP2_2"/>
    <property type="match status" value="3"/>
</dbReference>
<feature type="compositionally biased region" description="Pro residues" evidence="14">
    <location>
        <begin position="147"/>
        <end position="157"/>
    </location>
</feature>
<evidence type="ECO:0000256" key="11">
    <source>
        <dbReference type="ARBA" id="ARBA00022807"/>
    </source>
</evidence>
<dbReference type="EMBL" id="KZ308195">
    <property type="protein sequence ID" value="KAG8224407.1"/>
    <property type="molecule type" value="Genomic_DNA"/>
</dbReference>